<protein>
    <recommendedName>
        <fullName evidence="4">tripeptidyl-peptidase II</fullName>
        <ecNumber evidence="4">3.4.14.10</ecNumber>
    </recommendedName>
</protein>
<evidence type="ECO:0000256" key="1">
    <source>
        <dbReference type="ARBA" id="ARBA00001910"/>
    </source>
</evidence>
<dbReference type="OrthoDB" id="409122at2759"/>
<dbReference type="InterPro" id="IPR050819">
    <property type="entry name" value="Tripeptidyl-peptidase_I"/>
</dbReference>
<gene>
    <name evidence="15" type="ORF">ASPCAL06788</name>
</gene>
<evidence type="ECO:0000256" key="10">
    <source>
        <dbReference type="ARBA" id="ARBA00022837"/>
    </source>
</evidence>
<dbReference type="SUPFAM" id="SSF52743">
    <property type="entry name" value="Subtilisin-like"/>
    <property type="match status" value="1"/>
</dbReference>
<dbReference type="InterPro" id="IPR000209">
    <property type="entry name" value="Peptidase_S8/S53_dom"/>
</dbReference>
<comment type="catalytic activity">
    <reaction evidence="1">
        <text>Release of an N-terminal tripeptide from a polypeptide.</text>
        <dbReference type="EC" id="3.4.14.10"/>
    </reaction>
</comment>
<keyword evidence="7 13" id="KW-0732">Signal</keyword>
<dbReference type="Pfam" id="PF00082">
    <property type="entry name" value="Peptidase_S8"/>
    <property type="match status" value="1"/>
</dbReference>
<reference evidence="16" key="1">
    <citation type="journal article" date="2016" name="Genome Announc.">
        <title>Draft genome sequences of fungus Aspergillus calidoustus.</title>
        <authorList>
            <person name="Horn F."/>
            <person name="Linde J."/>
            <person name="Mattern D.J."/>
            <person name="Walther G."/>
            <person name="Guthke R."/>
            <person name="Scherlach K."/>
            <person name="Martin K."/>
            <person name="Brakhage A.A."/>
            <person name="Petzke L."/>
            <person name="Valiante V."/>
        </authorList>
    </citation>
    <scope>NUCLEOTIDE SEQUENCE [LARGE SCALE GENOMIC DNA]</scope>
    <source>
        <strain evidence="16">SF006504</strain>
    </source>
</reference>
<evidence type="ECO:0000256" key="2">
    <source>
        <dbReference type="ARBA" id="ARBA00002451"/>
    </source>
</evidence>
<feature type="binding site" evidence="12">
    <location>
        <position position="613"/>
    </location>
    <ligand>
        <name>Ca(2+)</name>
        <dbReference type="ChEBI" id="CHEBI:29108"/>
    </ligand>
</feature>
<dbReference type="GO" id="GO:0005576">
    <property type="term" value="C:extracellular region"/>
    <property type="evidence" value="ECO:0007669"/>
    <property type="project" value="UniProtKB-SubCell"/>
</dbReference>
<name>A0A0U5G3A3_ASPCI</name>
<evidence type="ECO:0000313" key="15">
    <source>
        <dbReference type="EMBL" id="CEL05671.1"/>
    </source>
</evidence>
<dbReference type="GO" id="GO:0046872">
    <property type="term" value="F:metal ion binding"/>
    <property type="evidence" value="ECO:0007669"/>
    <property type="project" value="UniProtKB-UniRule"/>
</dbReference>
<feature type="binding site" evidence="12">
    <location>
        <position position="634"/>
    </location>
    <ligand>
        <name>Ca(2+)</name>
        <dbReference type="ChEBI" id="CHEBI:29108"/>
    </ligand>
</feature>
<feature type="domain" description="Peptidase S53" evidence="14">
    <location>
        <begin position="224"/>
        <end position="654"/>
    </location>
</feature>
<proteinExistence type="predicted"/>
<feature type="active site" description="Charge relay system" evidence="12">
    <location>
        <position position="572"/>
    </location>
</feature>
<comment type="function">
    <text evidence="2">Secreted tripeptidyl-peptidase which degrades proteins at acidic pHs and is involved in virulence.</text>
</comment>
<dbReference type="STRING" id="454130.A0A0U5G3A3"/>
<keyword evidence="16" id="KW-1185">Reference proteome</keyword>
<comment type="cofactor">
    <cofactor evidence="12">
        <name>Ca(2+)</name>
        <dbReference type="ChEBI" id="CHEBI:29108"/>
    </cofactor>
    <text evidence="12">Binds 1 Ca(2+) ion per subunit.</text>
</comment>
<evidence type="ECO:0000313" key="16">
    <source>
        <dbReference type="Proteomes" id="UP000054771"/>
    </source>
</evidence>
<dbReference type="Gene3D" id="3.40.50.200">
    <property type="entry name" value="Peptidase S8/S53 domain"/>
    <property type="match status" value="1"/>
</dbReference>
<evidence type="ECO:0000256" key="8">
    <source>
        <dbReference type="ARBA" id="ARBA00022801"/>
    </source>
</evidence>
<keyword evidence="9 12" id="KW-0720">Serine protease</keyword>
<dbReference type="EC" id="3.4.14.10" evidence="4"/>
<dbReference type="GO" id="GO:0008240">
    <property type="term" value="F:tripeptidyl-peptidase activity"/>
    <property type="evidence" value="ECO:0007669"/>
    <property type="project" value="UniProtKB-EC"/>
</dbReference>
<accession>A0A0U5G3A3</accession>
<feature type="binding site" evidence="12">
    <location>
        <position position="632"/>
    </location>
    <ligand>
        <name>Ca(2+)</name>
        <dbReference type="ChEBI" id="CHEBI:29108"/>
    </ligand>
</feature>
<dbReference type="GO" id="GO:0006508">
    <property type="term" value="P:proteolysis"/>
    <property type="evidence" value="ECO:0007669"/>
    <property type="project" value="UniProtKB-KW"/>
</dbReference>
<dbReference type="Pfam" id="PF09286">
    <property type="entry name" value="Pro-kuma_activ"/>
    <property type="match status" value="1"/>
</dbReference>
<evidence type="ECO:0000256" key="13">
    <source>
        <dbReference type="SAM" id="SignalP"/>
    </source>
</evidence>
<keyword evidence="10 12" id="KW-0106">Calcium</keyword>
<keyword evidence="5 12" id="KW-0645">Protease</keyword>
<evidence type="ECO:0000259" key="14">
    <source>
        <dbReference type="PROSITE" id="PS51695"/>
    </source>
</evidence>
<evidence type="ECO:0000256" key="7">
    <source>
        <dbReference type="ARBA" id="ARBA00022729"/>
    </source>
</evidence>
<dbReference type="InterPro" id="IPR030400">
    <property type="entry name" value="Sedolisin_dom"/>
</dbReference>
<dbReference type="SMART" id="SM00944">
    <property type="entry name" value="Pro-kuma_activ"/>
    <property type="match status" value="1"/>
</dbReference>
<comment type="subcellular location">
    <subcellularLocation>
        <location evidence="3">Secreted</location>
        <location evidence="3">Extracellular space</location>
    </subcellularLocation>
</comment>
<feature type="binding site" evidence="12">
    <location>
        <position position="614"/>
    </location>
    <ligand>
        <name>Ca(2+)</name>
        <dbReference type="ChEBI" id="CHEBI:29108"/>
    </ligand>
</feature>
<sequence length="657" mass="72441">MRSFLLILAGVANVLGFPVASRHVVHERRDVLPEYWIEESRLDKQERLPVRIGLAQSNLDHGHDLLMETSDPASSRYGKYLSAEEVHGLFAPSEDSIEQVRAWLESKGIVASRISHSINRQWLQFDASAEEMEWLLQTEYYLYSHTESGRSHIACREYYVPESVQSHIDYITPGVKLLELDDTESSRRKMKKWNPDDGVALFPRASDIDLEEMLKNGLPGCDVVISPDCIRKIYKIPEGKSASPGNELGIFQTLGDLYSQIDLDRFFSALAPYVLTLATCDDSNVDSEIPLETHPRLNAVNGAEAPAPSLELAGPESSLDFQVSYPIIWPQNSILYQTDDPVYQNNYTFRGYFNNFLDAIDGSYCDPSEEELDPPYPNPAPGGYKGEKMCGVYEPTNVISISYGGAESSLPIRYMRRQCLEYMKLGLQGVSVVFAAGNHGVATEFCLGTDGKVFSPDFPATCPYITAVGATTVPPGGDDAHRPKEIAVRTFGSGGGFSNVFGRPGYQQSTVQKYLRKTDLDYPYYESIDNSSFAENGGIYNRIGRAYPDVSAIGDNILLFYRGKPLLGGGTSASAPIFGAILTRINEERLAAGMPTVGFVNPVLYAHPEAFRDVTEGSNAGCGTEGFPATKGWDPITGLGTPVYPKLLKVFMELETC</sequence>
<dbReference type="SUPFAM" id="SSF54897">
    <property type="entry name" value="Protease propeptides/inhibitors"/>
    <property type="match status" value="1"/>
</dbReference>
<evidence type="ECO:0000256" key="11">
    <source>
        <dbReference type="ARBA" id="ARBA00023145"/>
    </source>
</evidence>
<keyword evidence="8 12" id="KW-0378">Hydrolase</keyword>
<dbReference type="PROSITE" id="PS51695">
    <property type="entry name" value="SEDOLISIN"/>
    <property type="match status" value="1"/>
</dbReference>
<dbReference type="PANTHER" id="PTHR14218:SF19">
    <property type="entry name" value="SERINE PROTEASE AORO, PUTATIVE (AFU_ORTHOLOGUE AFUA_6G10250)-RELATED"/>
    <property type="match status" value="1"/>
</dbReference>
<keyword evidence="11" id="KW-0865">Zymogen</keyword>
<organism evidence="15 16">
    <name type="scientific">Aspergillus calidoustus</name>
    <dbReference type="NCBI Taxonomy" id="454130"/>
    <lineage>
        <taxon>Eukaryota</taxon>
        <taxon>Fungi</taxon>
        <taxon>Dikarya</taxon>
        <taxon>Ascomycota</taxon>
        <taxon>Pezizomycotina</taxon>
        <taxon>Eurotiomycetes</taxon>
        <taxon>Eurotiomycetidae</taxon>
        <taxon>Eurotiales</taxon>
        <taxon>Aspergillaceae</taxon>
        <taxon>Aspergillus</taxon>
        <taxon>Aspergillus subgen. Nidulantes</taxon>
    </lineage>
</organism>
<dbReference type="GO" id="GO:0004252">
    <property type="term" value="F:serine-type endopeptidase activity"/>
    <property type="evidence" value="ECO:0007669"/>
    <property type="project" value="UniProtKB-UniRule"/>
</dbReference>
<evidence type="ECO:0000256" key="5">
    <source>
        <dbReference type="ARBA" id="ARBA00022670"/>
    </source>
</evidence>
<evidence type="ECO:0000256" key="6">
    <source>
        <dbReference type="ARBA" id="ARBA00022723"/>
    </source>
</evidence>
<evidence type="ECO:0000256" key="4">
    <source>
        <dbReference type="ARBA" id="ARBA00012462"/>
    </source>
</evidence>
<dbReference type="InterPro" id="IPR015366">
    <property type="entry name" value="S53_propep"/>
</dbReference>
<evidence type="ECO:0000256" key="3">
    <source>
        <dbReference type="ARBA" id="ARBA00004239"/>
    </source>
</evidence>
<dbReference type="CDD" id="cd11377">
    <property type="entry name" value="Pro-peptidase_S53"/>
    <property type="match status" value="1"/>
</dbReference>
<dbReference type="PANTHER" id="PTHR14218">
    <property type="entry name" value="PROTEASE S8 TRIPEPTIDYL PEPTIDASE I CLN2"/>
    <property type="match status" value="1"/>
</dbReference>
<feature type="signal peptide" evidence="13">
    <location>
        <begin position="1"/>
        <end position="16"/>
    </location>
</feature>
<dbReference type="OMA" id="ACREYHV"/>
<evidence type="ECO:0000256" key="12">
    <source>
        <dbReference type="PROSITE-ProRule" id="PRU01032"/>
    </source>
</evidence>
<dbReference type="Proteomes" id="UP000054771">
    <property type="component" value="Unassembled WGS sequence"/>
</dbReference>
<dbReference type="AlphaFoldDB" id="A0A0U5G3A3"/>
<feature type="active site" description="Charge relay system" evidence="12">
    <location>
        <position position="320"/>
    </location>
</feature>
<dbReference type="EMBL" id="CDMC01000005">
    <property type="protein sequence ID" value="CEL05671.1"/>
    <property type="molecule type" value="Genomic_DNA"/>
</dbReference>
<dbReference type="InterPro" id="IPR036852">
    <property type="entry name" value="Peptidase_S8/S53_dom_sf"/>
</dbReference>
<feature type="active site" description="Charge relay system" evidence="12">
    <location>
        <position position="316"/>
    </location>
</feature>
<dbReference type="CDD" id="cd04056">
    <property type="entry name" value="Peptidases_S53"/>
    <property type="match status" value="1"/>
</dbReference>
<evidence type="ECO:0000256" key="9">
    <source>
        <dbReference type="ARBA" id="ARBA00022825"/>
    </source>
</evidence>
<feature type="chain" id="PRO_5006857501" description="tripeptidyl-peptidase II" evidence="13">
    <location>
        <begin position="17"/>
        <end position="657"/>
    </location>
</feature>
<keyword evidence="6 12" id="KW-0479">Metal-binding</keyword>